<keyword evidence="4" id="KW-0862">Zinc</keyword>
<dbReference type="Proteomes" id="UP000182915">
    <property type="component" value="Chromosome I"/>
</dbReference>
<evidence type="ECO:0000256" key="3">
    <source>
        <dbReference type="ARBA" id="ARBA00022801"/>
    </source>
</evidence>
<organism evidence="6 7">
    <name type="scientific">Mycolicibacterium rutilum</name>
    <name type="common">Mycobacterium rutilum</name>
    <dbReference type="NCBI Taxonomy" id="370526"/>
    <lineage>
        <taxon>Bacteria</taxon>
        <taxon>Bacillati</taxon>
        <taxon>Actinomycetota</taxon>
        <taxon>Actinomycetes</taxon>
        <taxon>Mycobacteriales</taxon>
        <taxon>Mycobacteriaceae</taxon>
        <taxon>Mycolicibacterium</taxon>
    </lineage>
</organism>
<evidence type="ECO:0000256" key="1">
    <source>
        <dbReference type="ARBA" id="ARBA00007749"/>
    </source>
</evidence>
<protein>
    <submittedName>
        <fullName evidence="6">Glyoxylase, beta-lactamase superfamily II</fullName>
    </submittedName>
</protein>
<evidence type="ECO:0000256" key="4">
    <source>
        <dbReference type="ARBA" id="ARBA00022833"/>
    </source>
</evidence>
<keyword evidence="3" id="KW-0378">Hydrolase</keyword>
<feature type="domain" description="Metallo-beta-lactamase" evidence="5">
    <location>
        <begin position="50"/>
        <end position="270"/>
    </location>
</feature>
<dbReference type="SMART" id="SM00849">
    <property type="entry name" value="Lactamase_B"/>
    <property type="match status" value="1"/>
</dbReference>
<evidence type="ECO:0000256" key="2">
    <source>
        <dbReference type="ARBA" id="ARBA00022723"/>
    </source>
</evidence>
<proteinExistence type="inferred from homology"/>
<reference evidence="7" key="1">
    <citation type="submission" date="2016-10" db="EMBL/GenBank/DDBJ databases">
        <authorList>
            <person name="Varghese N."/>
            <person name="Submissions S."/>
        </authorList>
    </citation>
    <scope>NUCLEOTIDE SEQUENCE [LARGE SCALE GENOMIC DNA]</scope>
    <source>
        <strain evidence="7">DSM 45405</strain>
    </source>
</reference>
<dbReference type="Pfam" id="PF00753">
    <property type="entry name" value="Lactamase_B"/>
    <property type="match status" value="1"/>
</dbReference>
<dbReference type="Gene3D" id="3.60.15.10">
    <property type="entry name" value="Ribonuclease Z/Hydroxyacylglutathione hydrolase-like"/>
    <property type="match status" value="1"/>
</dbReference>
<keyword evidence="7" id="KW-1185">Reference proteome</keyword>
<dbReference type="SUPFAM" id="SSF56281">
    <property type="entry name" value="Metallo-hydrolase/oxidoreductase"/>
    <property type="match status" value="1"/>
</dbReference>
<dbReference type="GO" id="GO:0046872">
    <property type="term" value="F:metal ion binding"/>
    <property type="evidence" value="ECO:0007669"/>
    <property type="project" value="UniProtKB-KW"/>
</dbReference>
<dbReference type="PANTHER" id="PTHR42978">
    <property type="entry name" value="QUORUM-QUENCHING LACTONASE YTNP-RELATED-RELATED"/>
    <property type="match status" value="1"/>
</dbReference>
<dbReference type="InterPro" id="IPR036866">
    <property type="entry name" value="RibonucZ/Hydroxyglut_hydro"/>
</dbReference>
<gene>
    <name evidence="6" type="ORF">SAMN04489835_1621</name>
</gene>
<dbReference type="GO" id="GO:0016787">
    <property type="term" value="F:hydrolase activity"/>
    <property type="evidence" value="ECO:0007669"/>
    <property type="project" value="UniProtKB-KW"/>
</dbReference>
<sequence>MGAATLTRVVEWQVDGLPTAVFPHTPADAWHTYADEFSPTFWTDAGWRIALQTWVIEVDGLTVIIDTGAGNDKSRPRMAVLSDLQTGFLASLRSAGVDPADVDVVVNTHLHFDHVGWNTMRANGSWVPTFPNARYLIPEPDYRHFGPDGPAQTTAPDTEEEASVQQHVRTVFEDSVSPLGDQIELWSGGHRLSESMWLRPAPGHTQGASVVWLDAGKTAVFVGDLTHCPVQIVRPGDPCAWDEDFHAAAVTRTRVLTEASRRRAAVIPAHYPGHGGATVVARGDAFMIDDWLDLPAL</sequence>
<evidence type="ECO:0000313" key="6">
    <source>
        <dbReference type="EMBL" id="SEH57605.1"/>
    </source>
</evidence>
<dbReference type="PANTHER" id="PTHR42978:SF6">
    <property type="entry name" value="QUORUM-QUENCHING LACTONASE YTNP-RELATED"/>
    <property type="match status" value="1"/>
</dbReference>
<dbReference type="InterPro" id="IPR001279">
    <property type="entry name" value="Metallo-B-lactamas"/>
</dbReference>
<dbReference type="STRING" id="370526.SAMN04489835_1621"/>
<dbReference type="AlphaFoldDB" id="A0A1H6JB38"/>
<accession>A0A1H6JB38</accession>
<comment type="similarity">
    <text evidence="1">Belongs to the metallo-beta-lactamase superfamily.</text>
</comment>
<keyword evidence="2" id="KW-0479">Metal-binding</keyword>
<evidence type="ECO:0000313" key="7">
    <source>
        <dbReference type="Proteomes" id="UP000182915"/>
    </source>
</evidence>
<name>A0A1H6JB38_MYCRU</name>
<dbReference type="InterPro" id="IPR051013">
    <property type="entry name" value="MBL_superfamily_lactonases"/>
</dbReference>
<evidence type="ECO:0000259" key="5">
    <source>
        <dbReference type="SMART" id="SM00849"/>
    </source>
</evidence>
<dbReference type="OrthoDB" id="5177904at2"/>
<dbReference type="EMBL" id="LT629971">
    <property type="protein sequence ID" value="SEH57605.1"/>
    <property type="molecule type" value="Genomic_DNA"/>
</dbReference>
<dbReference type="CDD" id="cd16277">
    <property type="entry name" value="metallo-hydrolase-like_MBL-fold"/>
    <property type="match status" value="1"/>
</dbReference>